<keyword evidence="5" id="KW-0472">Membrane</keyword>
<dbReference type="PANTHER" id="PTHR43531">
    <property type="entry name" value="PROTEIN ICFG"/>
    <property type="match status" value="1"/>
</dbReference>
<feature type="compositionally biased region" description="Acidic residues" evidence="4">
    <location>
        <begin position="599"/>
        <end position="608"/>
    </location>
</feature>
<dbReference type="InterPro" id="IPR003660">
    <property type="entry name" value="HAMP_dom"/>
</dbReference>
<dbReference type="InterPro" id="IPR004090">
    <property type="entry name" value="Chemotax_Me-accpt_rcpt"/>
</dbReference>
<evidence type="ECO:0000259" key="7">
    <source>
        <dbReference type="PROSITE" id="PS50885"/>
    </source>
</evidence>
<evidence type="ECO:0000256" key="4">
    <source>
        <dbReference type="SAM" id="MobiDB-lite"/>
    </source>
</evidence>
<dbReference type="Proteomes" id="UP001597237">
    <property type="component" value="Unassembled WGS sequence"/>
</dbReference>
<keyword evidence="5" id="KW-1133">Transmembrane helix</keyword>
<dbReference type="SUPFAM" id="SSF158472">
    <property type="entry name" value="HAMP domain-like"/>
    <property type="match status" value="1"/>
</dbReference>
<dbReference type="EMBL" id="JBHUEY010000001">
    <property type="protein sequence ID" value="MFD1782080.1"/>
    <property type="molecule type" value="Genomic_DNA"/>
</dbReference>
<feature type="transmembrane region" description="Helical" evidence="5">
    <location>
        <begin position="158"/>
        <end position="181"/>
    </location>
</feature>
<evidence type="ECO:0000256" key="1">
    <source>
        <dbReference type="ARBA" id="ARBA00022500"/>
    </source>
</evidence>
<dbReference type="SMART" id="SM00283">
    <property type="entry name" value="MA"/>
    <property type="match status" value="1"/>
</dbReference>
<dbReference type="CDD" id="cd19410">
    <property type="entry name" value="HK9-like_sensor"/>
    <property type="match status" value="1"/>
</dbReference>
<evidence type="ECO:0000259" key="6">
    <source>
        <dbReference type="PROSITE" id="PS50111"/>
    </source>
</evidence>
<evidence type="ECO:0000256" key="2">
    <source>
        <dbReference type="ARBA" id="ARBA00029447"/>
    </source>
</evidence>
<protein>
    <submittedName>
        <fullName evidence="8">Methyl-accepting chemotaxis protein</fullName>
    </submittedName>
</protein>
<dbReference type="Gene3D" id="6.10.340.10">
    <property type="match status" value="1"/>
</dbReference>
<dbReference type="InterPro" id="IPR007891">
    <property type="entry name" value="CHASE3"/>
</dbReference>
<dbReference type="Gene3D" id="1.10.287.950">
    <property type="entry name" value="Methyl-accepting chemotaxis protein"/>
    <property type="match status" value="1"/>
</dbReference>
<keyword evidence="3" id="KW-0807">Transducer</keyword>
<dbReference type="InterPro" id="IPR004089">
    <property type="entry name" value="MCPsignal_dom"/>
</dbReference>
<gene>
    <name evidence="8" type="ORF">ACFSC0_01645</name>
</gene>
<keyword evidence="5" id="KW-0812">Transmembrane</keyword>
<feature type="domain" description="HAMP" evidence="7">
    <location>
        <begin position="178"/>
        <end position="231"/>
    </location>
</feature>
<dbReference type="Pfam" id="PF00672">
    <property type="entry name" value="HAMP"/>
    <property type="match status" value="1"/>
</dbReference>
<evidence type="ECO:0000313" key="8">
    <source>
        <dbReference type="EMBL" id="MFD1782080.1"/>
    </source>
</evidence>
<comment type="caution">
    <text evidence="8">The sequence shown here is derived from an EMBL/GenBank/DDBJ whole genome shotgun (WGS) entry which is preliminary data.</text>
</comment>
<dbReference type="CDD" id="cd11386">
    <property type="entry name" value="MCP_signal"/>
    <property type="match status" value="1"/>
</dbReference>
<keyword evidence="1" id="KW-0145">Chemotaxis</keyword>
<evidence type="ECO:0000256" key="5">
    <source>
        <dbReference type="SAM" id="Phobius"/>
    </source>
</evidence>
<dbReference type="Pfam" id="PF00015">
    <property type="entry name" value="MCPsignal"/>
    <property type="match status" value="1"/>
</dbReference>
<feature type="domain" description="Methyl-accepting transducer" evidence="6">
    <location>
        <begin position="316"/>
        <end position="545"/>
    </location>
</feature>
<accession>A0ABW4MYU0</accession>
<dbReference type="RefSeq" id="WP_377281091.1">
    <property type="nucleotide sequence ID" value="NZ_JBHRSI010000003.1"/>
</dbReference>
<organism evidence="8 9">
    <name type="scientific">Phenylobacterium terrae</name>
    <dbReference type="NCBI Taxonomy" id="2665495"/>
    <lineage>
        <taxon>Bacteria</taxon>
        <taxon>Pseudomonadati</taxon>
        <taxon>Pseudomonadota</taxon>
        <taxon>Alphaproteobacteria</taxon>
        <taxon>Caulobacterales</taxon>
        <taxon>Caulobacteraceae</taxon>
        <taxon>Phenylobacterium</taxon>
    </lineage>
</organism>
<name>A0ABW4MYU0_9CAUL</name>
<comment type="similarity">
    <text evidence="2">Belongs to the methyl-accepting chemotaxis (MCP) protein family.</text>
</comment>
<dbReference type="Pfam" id="PF05227">
    <property type="entry name" value="CHASE3"/>
    <property type="match status" value="1"/>
</dbReference>
<proteinExistence type="inferred from homology"/>
<dbReference type="PANTHER" id="PTHR43531:SF11">
    <property type="entry name" value="METHYL-ACCEPTING CHEMOTAXIS PROTEIN 3"/>
    <property type="match status" value="1"/>
</dbReference>
<evidence type="ECO:0000313" key="9">
    <source>
        <dbReference type="Proteomes" id="UP001597237"/>
    </source>
</evidence>
<feature type="region of interest" description="Disordered" evidence="4">
    <location>
        <begin position="563"/>
        <end position="608"/>
    </location>
</feature>
<dbReference type="PRINTS" id="PR00260">
    <property type="entry name" value="CHEMTRNSDUCR"/>
</dbReference>
<dbReference type="SUPFAM" id="SSF58104">
    <property type="entry name" value="Methyl-accepting chemotaxis protein (MCP) signaling domain"/>
    <property type="match status" value="1"/>
</dbReference>
<keyword evidence="9" id="KW-1185">Reference proteome</keyword>
<dbReference type="PROSITE" id="PS50111">
    <property type="entry name" value="CHEMOTAXIS_TRANSDUC_2"/>
    <property type="match status" value="1"/>
</dbReference>
<feature type="domain" description="HAMP" evidence="7">
    <location>
        <begin position="259"/>
        <end position="311"/>
    </location>
</feature>
<dbReference type="InterPro" id="IPR051310">
    <property type="entry name" value="MCP_chemotaxis"/>
</dbReference>
<sequence length="608" mass="64134">MREVAEATKWNNHTHEVLAAAASVGASMVDQETGVRGYLIAGDQRFLAPYEAGRKAYAEAVSELKTLTADNPEQQARIASLAAAANRWTTEIAEVEIQGMRDPATVEQARQMEASSAGKVHMDGIRATLAEIRSVEERLLAERSQAQADDQAQAEITLMLGGLAGVLSAIAMAILLTRAIAGPINGLNRAMQRLAEGDLSADAPGAERADEIGAMARTVQTFKDAAIEKLRLEGMTVEQAKAAEDERKRQEAAKAEAAAQLALVVEQLADGLAKLSAGELVFRIRQPFAGEYEKLRGDFNAAMERLQETMKTVAVNVGGMRAGAGEISQAADDLSKRTEQQAASLEETAAALDQITATVRKTAEGANHARDVVTAAKADAERSGEVVRQAVTAMGEIERSSNQIGQIIGVIDEIAFQTNLLALNAGVEAARAGEAGRGFAVVASEVRALAQRSADAAKEIKALISTSSQQVGQGVVLVGGTGEALTRIVAQVADIATVVTEISVSAQEQATGLNQVNTAVNQMDQVTQQNAAMVEQSTAASHRLAKEAEELAGLMRRFEVGEAGRAPQVRREAPRSAGSLKTISTHSSGGGALRKPEPEVDEDGWESF</sequence>
<dbReference type="PROSITE" id="PS50885">
    <property type="entry name" value="HAMP"/>
    <property type="match status" value="2"/>
</dbReference>
<reference evidence="9" key="1">
    <citation type="journal article" date="2019" name="Int. J. Syst. Evol. Microbiol.">
        <title>The Global Catalogue of Microorganisms (GCM) 10K type strain sequencing project: providing services to taxonomists for standard genome sequencing and annotation.</title>
        <authorList>
            <consortium name="The Broad Institute Genomics Platform"/>
            <consortium name="The Broad Institute Genome Sequencing Center for Infectious Disease"/>
            <person name="Wu L."/>
            <person name="Ma J."/>
        </authorList>
    </citation>
    <scope>NUCLEOTIDE SEQUENCE [LARGE SCALE GENOMIC DNA]</scope>
    <source>
        <strain evidence="9">DFY28</strain>
    </source>
</reference>
<dbReference type="SMART" id="SM00304">
    <property type="entry name" value="HAMP"/>
    <property type="match status" value="2"/>
</dbReference>
<evidence type="ECO:0000256" key="3">
    <source>
        <dbReference type="PROSITE-ProRule" id="PRU00284"/>
    </source>
</evidence>
<dbReference type="CDD" id="cd06225">
    <property type="entry name" value="HAMP"/>
    <property type="match status" value="1"/>
</dbReference>